<name>A0ABR5K1V8_9BACI</name>
<keyword evidence="1" id="KW-1133">Transmembrane helix</keyword>
<comment type="caution">
    <text evidence="2">The sequence shown here is derived from an EMBL/GenBank/DDBJ whole genome shotgun (WGS) entry which is preliminary data.</text>
</comment>
<reference evidence="3" key="1">
    <citation type="submission" date="2015-07" db="EMBL/GenBank/DDBJ databases">
        <title>Fjat-14205 dsm 2895.</title>
        <authorList>
            <person name="Liu B."/>
            <person name="Wang J."/>
            <person name="Zhu Y."/>
            <person name="Liu G."/>
            <person name="Chen Q."/>
            <person name="Chen Z."/>
            <person name="Lan J."/>
            <person name="Che J."/>
            <person name="Ge C."/>
            <person name="Shi H."/>
            <person name="Pan Z."/>
            <person name="Liu X."/>
        </authorList>
    </citation>
    <scope>NUCLEOTIDE SEQUENCE [LARGE SCALE GENOMIC DNA]</scope>
    <source>
        <strain evidence="3">DSM 25560</strain>
    </source>
</reference>
<sequence>MKKTILTLYPLAFIAIGIWLFYLKTIYMGVYDIFNSWSICIIAGIVLVIMDYKKVGKTHRSMLVIFPIGIAIMLALIISEIPTITYKEAQKIIEEETGESLLIPPKNEIVGQFGLYYIYTEQGTYLVSSENGTFVKRDMIKSKEN</sequence>
<gene>
    <name evidence="2" type="ORF">AEA09_09525</name>
</gene>
<evidence type="ECO:0000313" key="3">
    <source>
        <dbReference type="Proteomes" id="UP000050668"/>
    </source>
</evidence>
<feature type="transmembrane region" description="Helical" evidence="1">
    <location>
        <begin position="62"/>
        <end position="81"/>
    </location>
</feature>
<organism evidence="2 3">
    <name type="scientific">Lysinibacillus contaminans</name>
    <dbReference type="NCBI Taxonomy" id="1293441"/>
    <lineage>
        <taxon>Bacteria</taxon>
        <taxon>Bacillati</taxon>
        <taxon>Bacillota</taxon>
        <taxon>Bacilli</taxon>
        <taxon>Bacillales</taxon>
        <taxon>Bacillaceae</taxon>
        <taxon>Lysinibacillus</taxon>
    </lineage>
</organism>
<dbReference type="Proteomes" id="UP000050668">
    <property type="component" value="Unassembled WGS sequence"/>
</dbReference>
<feature type="transmembrane region" description="Helical" evidence="1">
    <location>
        <begin position="33"/>
        <end position="50"/>
    </location>
</feature>
<keyword evidence="1" id="KW-0472">Membrane</keyword>
<dbReference type="RefSeq" id="WP_053583601.1">
    <property type="nucleotide sequence ID" value="NZ_LGRV01000003.1"/>
</dbReference>
<accession>A0ABR5K1V8</accession>
<protein>
    <submittedName>
        <fullName evidence="2">Uncharacterized protein</fullName>
    </submittedName>
</protein>
<keyword evidence="3" id="KW-1185">Reference proteome</keyword>
<feature type="transmembrane region" description="Helical" evidence="1">
    <location>
        <begin position="7"/>
        <end position="27"/>
    </location>
</feature>
<evidence type="ECO:0000256" key="1">
    <source>
        <dbReference type="SAM" id="Phobius"/>
    </source>
</evidence>
<evidence type="ECO:0000313" key="2">
    <source>
        <dbReference type="EMBL" id="KOS68753.1"/>
    </source>
</evidence>
<dbReference type="EMBL" id="LGRV01000003">
    <property type="protein sequence ID" value="KOS68753.1"/>
    <property type="molecule type" value="Genomic_DNA"/>
</dbReference>
<keyword evidence="1" id="KW-0812">Transmembrane</keyword>
<proteinExistence type="predicted"/>